<protein>
    <recommendedName>
        <fullName evidence="1">RNA polymerase sigma factor 70 region 4 type 2 domain-containing protein</fullName>
    </recommendedName>
</protein>
<dbReference type="GO" id="GO:0003677">
    <property type="term" value="F:DNA binding"/>
    <property type="evidence" value="ECO:0007669"/>
    <property type="project" value="InterPro"/>
</dbReference>
<dbReference type="AlphaFoldDB" id="A0A068NT49"/>
<evidence type="ECO:0000259" key="1">
    <source>
        <dbReference type="Pfam" id="PF08281"/>
    </source>
</evidence>
<dbReference type="Proteomes" id="UP000027982">
    <property type="component" value="Chromosome"/>
</dbReference>
<dbReference type="HOGENOM" id="CLU_2665697_0_0_0"/>
<dbReference type="Gene3D" id="1.10.10.10">
    <property type="entry name" value="Winged helix-like DNA-binding domain superfamily/Winged helix DNA-binding domain"/>
    <property type="match status" value="1"/>
</dbReference>
<dbReference type="CDD" id="cd06171">
    <property type="entry name" value="Sigma70_r4"/>
    <property type="match status" value="1"/>
</dbReference>
<gene>
    <name evidence="2" type="ORF">OP10G_3208</name>
</gene>
<dbReference type="InterPro" id="IPR036388">
    <property type="entry name" value="WH-like_DNA-bd_sf"/>
</dbReference>
<dbReference type="InterPro" id="IPR013249">
    <property type="entry name" value="RNA_pol_sigma70_r4_t2"/>
</dbReference>
<sequence>MQLATRGALERLPDNQREVLVLKYINGLSTEEVGVVIKKSLAATNSLLQRGRQGLREALGPALGLPAAESYGETR</sequence>
<organism evidence="2 3">
    <name type="scientific">Fimbriimonas ginsengisoli Gsoil 348</name>
    <dbReference type="NCBI Taxonomy" id="661478"/>
    <lineage>
        <taxon>Bacteria</taxon>
        <taxon>Bacillati</taxon>
        <taxon>Armatimonadota</taxon>
        <taxon>Fimbriimonadia</taxon>
        <taxon>Fimbriimonadales</taxon>
        <taxon>Fimbriimonadaceae</taxon>
        <taxon>Fimbriimonas</taxon>
    </lineage>
</organism>
<evidence type="ECO:0000313" key="2">
    <source>
        <dbReference type="EMBL" id="AIE86576.1"/>
    </source>
</evidence>
<feature type="domain" description="RNA polymerase sigma factor 70 region 4 type 2" evidence="1">
    <location>
        <begin position="6"/>
        <end position="53"/>
    </location>
</feature>
<reference evidence="2 3" key="1">
    <citation type="journal article" date="2014" name="PLoS ONE">
        <title>The first complete genome sequence of the class fimbriimonadia in the phylum armatimonadetes.</title>
        <authorList>
            <person name="Hu Z.Y."/>
            <person name="Wang Y.Z."/>
            <person name="Im W.T."/>
            <person name="Wang S.Y."/>
            <person name="Zhao G.P."/>
            <person name="Zheng H.J."/>
            <person name="Quan Z.X."/>
        </authorList>
    </citation>
    <scope>NUCLEOTIDE SEQUENCE [LARGE SCALE GENOMIC DNA]</scope>
    <source>
        <strain evidence="2">Gsoil 348</strain>
    </source>
</reference>
<name>A0A068NT49_FIMGI</name>
<proteinExistence type="predicted"/>
<dbReference type="SUPFAM" id="SSF88659">
    <property type="entry name" value="Sigma3 and sigma4 domains of RNA polymerase sigma factors"/>
    <property type="match status" value="1"/>
</dbReference>
<dbReference type="GO" id="GO:0006352">
    <property type="term" value="P:DNA-templated transcription initiation"/>
    <property type="evidence" value="ECO:0007669"/>
    <property type="project" value="InterPro"/>
</dbReference>
<dbReference type="Pfam" id="PF08281">
    <property type="entry name" value="Sigma70_r4_2"/>
    <property type="match status" value="1"/>
</dbReference>
<evidence type="ECO:0000313" key="3">
    <source>
        <dbReference type="Proteomes" id="UP000027982"/>
    </source>
</evidence>
<dbReference type="InterPro" id="IPR013324">
    <property type="entry name" value="RNA_pol_sigma_r3/r4-like"/>
</dbReference>
<accession>A0A068NT49</accession>
<dbReference type="EMBL" id="CP007139">
    <property type="protein sequence ID" value="AIE86576.1"/>
    <property type="molecule type" value="Genomic_DNA"/>
</dbReference>
<dbReference type="KEGG" id="fgi:OP10G_3208"/>
<keyword evidence="3" id="KW-1185">Reference proteome</keyword>
<dbReference type="GO" id="GO:0016987">
    <property type="term" value="F:sigma factor activity"/>
    <property type="evidence" value="ECO:0007669"/>
    <property type="project" value="InterPro"/>
</dbReference>